<protein>
    <recommendedName>
        <fullName evidence="1">Pterin-binding domain-containing protein</fullName>
    </recommendedName>
</protein>
<evidence type="ECO:0000259" key="1">
    <source>
        <dbReference type="PROSITE" id="PS50972"/>
    </source>
</evidence>
<dbReference type="InterPro" id="IPR005236">
    <property type="entry name" value="Dihydropt_synth"/>
</dbReference>
<dbReference type="EMBL" id="LHYC01000007">
    <property type="protein sequence ID" value="KXB05607.1"/>
    <property type="molecule type" value="Genomic_DNA"/>
</dbReference>
<dbReference type="InterPro" id="IPR025595">
    <property type="entry name" value="PterinBD-DUF4346"/>
</dbReference>
<dbReference type="NCBIfam" id="TIGR00284">
    <property type="entry name" value="dihydropteroate synthase-like protein"/>
    <property type="match status" value="1"/>
</dbReference>
<dbReference type="PATRIC" id="fig|1698278.3.peg.490"/>
<dbReference type="Pfam" id="PF00809">
    <property type="entry name" value="Pterin_bind"/>
    <property type="match status" value="1"/>
</dbReference>
<dbReference type="PROSITE" id="PS50972">
    <property type="entry name" value="PTERIN_BINDING"/>
    <property type="match status" value="1"/>
</dbReference>
<feature type="domain" description="Pterin-binding" evidence="1">
    <location>
        <begin position="144"/>
        <end position="389"/>
    </location>
</feature>
<dbReference type="Pfam" id="PF14251">
    <property type="entry name" value="PterinBD-DUF4346"/>
    <property type="match status" value="1"/>
</dbReference>
<sequence>MDSRILLLTGKRAERLVRDYSSESDVETEVEVLPISIASFMNLEIVLKKLKEKNNLEKFSMVMVPGLAEFDLEEAETELGTPFFKGPKHAADISLVLNNLNSLELSKEIPASDLLEDEISSGAKKFLQEIKEKYKGKIGESDNFEIGGGENSVFAGPDFPPRIVGEIINAPKLSNEELIEIGEKYAEEGAEILDIGMTTQEEMSREIPRIINVLRENFDLPLSIDTTEKEEIRTALDVGIDLIVSIDGSTIDYFEGLDTPAVIIPRNPEEDYYPKKRSDKIDYLEDLLEKAEKLDYERPVADLILEPIGRDFVDSLMAFQEFREENSKIPLFMGIGNVIELCDADSIGMTALLLGSANEMNVDFVLSVEASDKTQRNISEISTARDMMILAKHRNSVPKDLGLDLLRFKEKRKLFDPYEKEIEKDAEVVEASLEKEFPRDSKGFFKIFTENEKIVAVFHSFEDSNVVIKGKTASEVADEIVDRNLISELSHATYLGRELEKAEIAIRTGRGYIQEEKLF</sequence>
<dbReference type="SUPFAM" id="SSF51717">
    <property type="entry name" value="Dihydropteroate synthetase-like"/>
    <property type="match status" value="1"/>
</dbReference>
<organism evidence="2 3">
    <name type="scientific">candidate division MSBL1 archaeon SCGC-AAA382A03</name>
    <dbReference type="NCBI Taxonomy" id="1698278"/>
    <lineage>
        <taxon>Archaea</taxon>
        <taxon>Methanobacteriati</taxon>
        <taxon>Methanobacteriota</taxon>
        <taxon>candidate division MSBL1</taxon>
    </lineage>
</organism>
<dbReference type="Proteomes" id="UP000070549">
    <property type="component" value="Unassembled WGS sequence"/>
</dbReference>
<dbReference type="InterPro" id="IPR011005">
    <property type="entry name" value="Dihydropteroate_synth-like_sf"/>
</dbReference>
<dbReference type="Pfam" id="PF20123">
    <property type="entry name" value="DUF6513"/>
    <property type="match status" value="1"/>
</dbReference>
<evidence type="ECO:0000313" key="3">
    <source>
        <dbReference type="Proteomes" id="UP000070549"/>
    </source>
</evidence>
<keyword evidence="3" id="KW-1185">Reference proteome</keyword>
<dbReference type="Gene3D" id="3.20.20.20">
    <property type="entry name" value="Dihydropteroate synthase-like"/>
    <property type="match status" value="1"/>
</dbReference>
<reference evidence="2 3" key="1">
    <citation type="journal article" date="2016" name="Sci. Rep.">
        <title>Metabolic traits of an uncultured archaeal lineage -MSBL1- from brine pools of the Red Sea.</title>
        <authorList>
            <person name="Mwirichia R."/>
            <person name="Alam I."/>
            <person name="Rashid M."/>
            <person name="Vinu M."/>
            <person name="Ba-Alawi W."/>
            <person name="Anthony Kamau A."/>
            <person name="Kamanda Ngugi D."/>
            <person name="Goker M."/>
            <person name="Klenk H.P."/>
            <person name="Bajic V."/>
            <person name="Stingl U."/>
        </authorList>
    </citation>
    <scope>NUCLEOTIDE SEQUENCE [LARGE SCALE GENOMIC DNA]</scope>
    <source>
        <strain evidence="2">SCGC-AAA382A03</strain>
    </source>
</reference>
<comment type="caution">
    <text evidence="2">The sequence shown here is derived from an EMBL/GenBank/DDBJ whole genome shotgun (WGS) entry which is preliminary data.</text>
</comment>
<dbReference type="GO" id="GO:0042558">
    <property type="term" value="P:pteridine-containing compound metabolic process"/>
    <property type="evidence" value="ECO:0007669"/>
    <property type="project" value="InterPro"/>
</dbReference>
<dbReference type="InterPro" id="IPR000489">
    <property type="entry name" value="Pterin-binding_dom"/>
</dbReference>
<accession>A0A133VGP9</accession>
<dbReference type="InterPro" id="IPR045406">
    <property type="entry name" value="DUF6513"/>
</dbReference>
<dbReference type="AlphaFoldDB" id="A0A133VGP9"/>
<evidence type="ECO:0000313" key="2">
    <source>
        <dbReference type="EMBL" id="KXB05607.1"/>
    </source>
</evidence>
<proteinExistence type="predicted"/>
<gene>
    <name evidence="2" type="ORF">AKJ49_00435</name>
</gene>
<name>A0A133VGP9_9EURY</name>